<gene>
    <name evidence="6" type="ORF">CYD53_1322</name>
</gene>
<feature type="domain" description="HTH lysR-type" evidence="5">
    <location>
        <begin position="1"/>
        <end position="60"/>
    </location>
</feature>
<dbReference type="AlphaFoldDB" id="A0A2S4LSY8"/>
<comment type="caution">
    <text evidence="6">The sequence shown here is derived from an EMBL/GenBank/DDBJ whole genome shotgun (WGS) entry which is preliminary data.</text>
</comment>
<keyword evidence="2" id="KW-0805">Transcription regulation</keyword>
<evidence type="ECO:0000256" key="3">
    <source>
        <dbReference type="ARBA" id="ARBA00023125"/>
    </source>
</evidence>
<dbReference type="FunFam" id="1.10.10.10:FF:000001">
    <property type="entry name" value="LysR family transcriptional regulator"/>
    <property type="match status" value="1"/>
</dbReference>
<dbReference type="GO" id="GO:0006351">
    <property type="term" value="P:DNA-templated transcription"/>
    <property type="evidence" value="ECO:0007669"/>
    <property type="project" value="TreeGrafter"/>
</dbReference>
<sequence length="318" mass="35379">MLSSSNALFVFEAAASSGSFTGAAEALNVTQPAVSRMLGQLEAYLGVRLFQRGRRGAVLTEEGEVLFRRVKDGFGIIETGLKEVERLKARKDTVTISVSSAFTTHWMIPRMRRFQNEFPDIELRFQMTSGSLRGPVEHVDFGMRYVEQDAAISPEEFVSHEVMLPVCSPSYMLPTEPDAYDDVDTIIQLTDNPCDWLGLHPDVLRRGRGQIRKLTFSDYAVVMQAAMAGQGIAFGWLSVVSAALRSGALLPASSSLTQGDRLCVLASPQDQKLTKSAIAIREWIIAEQRRDVTALDRKYPEMRFLQLSYQRDGADPIH</sequence>
<dbReference type="SUPFAM" id="SSF46785">
    <property type="entry name" value="Winged helix' DNA-binding domain"/>
    <property type="match status" value="1"/>
</dbReference>
<evidence type="ECO:0000313" key="7">
    <source>
        <dbReference type="Proteomes" id="UP000236919"/>
    </source>
</evidence>
<dbReference type="InterPro" id="IPR058163">
    <property type="entry name" value="LysR-type_TF_proteobact-type"/>
</dbReference>
<evidence type="ECO:0000256" key="2">
    <source>
        <dbReference type="ARBA" id="ARBA00023015"/>
    </source>
</evidence>
<dbReference type="Gene3D" id="3.40.190.10">
    <property type="entry name" value="Periplasmic binding protein-like II"/>
    <property type="match status" value="2"/>
</dbReference>
<evidence type="ECO:0000313" key="6">
    <source>
        <dbReference type="EMBL" id="POR45544.1"/>
    </source>
</evidence>
<comment type="similarity">
    <text evidence="1">Belongs to the LysR transcriptional regulatory family.</text>
</comment>
<dbReference type="InterPro" id="IPR005119">
    <property type="entry name" value="LysR_subst-bd"/>
</dbReference>
<dbReference type="PRINTS" id="PR00039">
    <property type="entry name" value="HTHLYSR"/>
</dbReference>
<dbReference type="EMBL" id="PQFZ01000032">
    <property type="protein sequence ID" value="POR45544.1"/>
    <property type="molecule type" value="Genomic_DNA"/>
</dbReference>
<dbReference type="Pfam" id="PF00126">
    <property type="entry name" value="HTH_1"/>
    <property type="match status" value="1"/>
</dbReference>
<dbReference type="Pfam" id="PF03466">
    <property type="entry name" value="LysR_substrate"/>
    <property type="match status" value="1"/>
</dbReference>
<accession>A0A2S4LSY8</accession>
<reference evidence="6 7" key="1">
    <citation type="submission" date="2018-01" db="EMBL/GenBank/DDBJ databases">
        <title>Genomic Encyclopedia of Type Strains, Phase III (KMG-III): the genomes of soil and plant-associated and newly described type strains.</title>
        <authorList>
            <person name="Whitman W."/>
        </authorList>
    </citation>
    <scope>NUCLEOTIDE SEQUENCE [LARGE SCALE GENOMIC DNA]</scope>
    <source>
        <strain evidence="6 7">1131</strain>
    </source>
</reference>
<evidence type="ECO:0000256" key="1">
    <source>
        <dbReference type="ARBA" id="ARBA00009437"/>
    </source>
</evidence>
<keyword evidence="3 6" id="KW-0238">DNA-binding</keyword>
<dbReference type="GO" id="GO:0003700">
    <property type="term" value="F:DNA-binding transcription factor activity"/>
    <property type="evidence" value="ECO:0007669"/>
    <property type="project" value="InterPro"/>
</dbReference>
<dbReference type="Gene3D" id="1.10.10.10">
    <property type="entry name" value="Winged helix-like DNA-binding domain superfamily/Winged helix DNA-binding domain"/>
    <property type="match status" value="1"/>
</dbReference>
<dbReference type="PROSITE" id="PS50931">
    <property type="entry name" value="HTH_LYSR"/>
    <property type="match status" value="1"/>
</dbReference>
<dbReference type="InterPro" id="IPR036390">
    <property type="entry name" value="WH_DNA-bd_sf"/>
</dbReference>
<evidence type="ECO:0000259" key="5">
    <source>
        <dbReference type="PROSITE" id="PS50931"/>
    </source>
</evidence>
<organism evidence="6 7">
    <name type="scientific">Bosea psychrotolerans</name>
    <dbReference type="NCBI Taxonomy" id="1871628"/>
    <lineage>
        <taxon>Bacteria</taxon>
        <taxon>Pseudomonadati</taxon>
        <taxon>Pseudomonadota</taxon>
        <taxon>Alphaproteobacteria</taxon>
        <taxon>Hyphomicrobiales</taxon>
        <taxon>Boseaceae</taxon>
        <taxon>Bosea</taxon>
    </lineage>
</organism>
<dbReference type="GO" id="GO:0043565">
    <property type="term" value="F:sequence-specific DNA binding"/>
    <property type="evidence" value="ECO:0007669"/>
    <property type="project" value="TreeGrafter"/>
</dbReference>
<dbReference type="InterPro" id="IPR036388">
    <property type="entry name" value="WH-like_DNA-bd_sf"/>
</dbReference>
<dbReference type="PANTHER" id="PTHR30537">
    <property type="entry name" value="HTH-TYPE TRANSCRIPTIONAL REGULATOR"/>
    <property type="match status" value="1"/>
</dbReference>
<dbReference type="RefSeq" id="WP_245928472.1">
    <property type="nucleotide sequence ID" value="NZ_PQFZ01000032.1"/>
</dbReference>
<keyword evidence="4" id="KW-0804">Transcription</keyword>
<evidence type="ECO:0000256" key="4">
    <source>
        <dbReference type="ARBA" id="ARBA00023163"/>
    </source>
</evidence>
<protein>
    <submittedName>
        <fullName evidence="6">DNA-binding transcriptional LysR family regulator</fullName>
    </submittedName>
</protein>
<dbReference type="SUPFAM" id="SSF53850">
    <property type="entry name" value="Periplasmic binding protein-like II"/>
    <property type="match status" value="1"/>
</dbReference>
<dbReference type="PANTHER" id="PTHR30537:SF74">
    <property type="entry name" value="HTH-TYPE TRANSCRIPTIONAL REGULATOR TRPI"/>
    <property type="match status" value="1"/>
</dbReference>
<keyword evidence="7" id="KW-1185">Reference proteome</keyword>
<dbReference type="InterPro" id="IPR000847">
    <property type="entry name" value="LysR_HTH_N"/>
</dbReference>
<name>A0A2S4LSY8_9HYPH</name>
<dbReference type="Proteomes" id="UP000236919">
    <property type="component" value="Unassembled WGS sequence"/>
</dbReference>
<proteinExistence type="inferred from homology"/>